<name>A0A0L8M6C3_STRVG</name>
<gene>
    <name evidence="5" type="ORF">ADK75_29005</name>
</gene>
<organism evidence="5 6">
    <name type="scientific">Streptomyces virginiae</name>
    <name type="common">Streptomyces cinnamonensis</name>
    <dbReference type="NCBI Taxonomy" id="1961"/>
    <lineage>
        <taxon>Bacteria</taxon>
        <taxon>Bacillati</taxon>
        <taxon>Actinomycetota</taxon>
        <taxon>Actinomycetes</taxon>
        <taxon>Kitasatosporales</taxon>
        <taxon>Streptomycetaceae</taxon>
        <taxon>Streptomyces</taxon>
    </lineage>
</organism>
<evidence type="ECO:0000256" key="2">
    <source>
        <dbReference type="ARBA" id="ARBA00006966"/>
    </source>
</evidence>
<evidence type="ECO:0000259" key="4">
    <source>
        <dbReference type="Pfam" id="PF01212"/>
    </source>
</evidence>
<dbReference type="InterPro" id="IPR001597">
    <property type="entry name" value="ArAA_b-elim_lyase/Thr_aldolase"/>
</dbReference>
<reference evidence="6" key="1">
    <citation type="submission" date="2015-07" db="EMBL/GenBank/DDBJ databases">
        <authorList>
            <consortium name="Consortium for Microbial Forensics and Genomics (microFORGE)"/>
            <person name="Knight B.M."/>
            <person name="Roberts D.P."/>
            <person name="Lin D."/>
            <person name="Hari K."/>
            <person name="Fletcher J."/>
            <person name="Melcher U."/>
            <person name="Blagden T."/>
            <person name="Winegar R.A."/>
        </authorList>
    </citation>
    <scope>NUCLEOTIDE SEQUENCE [LARGE SCALE GENOMIC DNA]</scope>
    <source>
        <strain evidence="6">NRRL B-1447</strain>
    </source>
</reference>
<evidence type="ECO:0000256" key="3">
    <source>
        <dbReference type="ARBA" id="ARBA00022898"/>
    </source>
</evidence>
<evidence type="ECO:0000313" key="6">
    <source>
        <dbReference type="Proteomes" id="UP000037084"/>
    </source>
</evidence>
<dbReference type="InterPro" id="IPR015424">
    <property type="entry name" value="PyrdxlP-dep_Trfase"/>
</dbReference>
<dbReference type="SUPFAM" id="SSF53383">
    <property type="entry name" value="PLP-dependent transferases"/>
    <property type="match status" value="1"/>
</dbReference>
<dbReference type="PANTHER" id="PTHR48097:SF9">
    <property type="entry name" value="L-THREONINE ALDOLASE"/>
    <property type="match status" value="1"/>
</dbReference>
<dbReference type="PATRIC" id="fig|1961.12.peg.6452"/>
<protein>
    <submittedName>
        <fullName evidence="5">Threonine aldolase</fullName>
    </submittedName>
</protein>
<dbReference type="GO" id="GO:0006567">
    <property type="term" value="P:L-threonine catabolic process"/>
    <property type="evidence" value="ECO:0007669"/>
    <property type="project" value="TreeGrafter"/>
</dbReference>
<dbReference type="Gene3D" id="3.40.640.10">
    <property type="entry name" value="Type I PLP-dependent aspartate aminotransferase-like (Major domain)"/>
    <property type="match status" value="1"/>
</dbReference>
<comment type="similarity">
    <text evidence="2">Belongs to the threonine aldolase family.</text>
</comment>
<dbReference type="GO" id="GO:0006545">
    <property type="term" value="P:glycine biosynthetic process"/>
    <property type="evidence" value="ECO:0007669"/>
    <property type="project" value="TreeGrafter"/>
</dbReference>
<evidence type="ECO:0000256" key="1">
    <source>
        <dbReference type="ARBA" id="ARBA00001933"/>
    </source>
</evidence>
<dbReference type="Proteomes" id="UP000037084">
    <property type="component" value="Unassembled WGS sequence"/>
</dbReference>
<evidence type="ECO:0000313" key="5">
    <source>
        <dbReference type="EMBL" id="KOG45933.1"/>
    </source>
</evidence>
<proteinExistence type="inferred from homology"/>
<dbReference type="GO" id="GO:0005829">
    <property type="term" value="C:cytosol"/>
    <property type="evidence" value="ECO:0007669"/>
    <property type="project" value="TreeGrafter"/>
</dbReference>
<dbReference type="Gene3D" id="3.90.1150.10">
    <property type="entry name" value="Aspartate Aminotransferase, domain 1"/>
    <property type="match status" value="1"/>
</dbReference>
<feature type="domain" description="Aromatic amino acid beta-eliminating lyase/threonine aldolase" evidence="4">
    <location>
        <begin position="54"/>
        <end position="285"/>
    </location>
</feature>
<sequence length="376" mass="41216">MSDNNEDTERTKRLVAAWRGADRRLSRSLLEPTVGELLGSLAEAPYDLDGPADVYGDGVVTALEARVAELLGTQDAAFFPSGTMAQQIALRCWAARTGNPVVALHPMSHPERWEGDALSAVSGLRVAHPTTEARQPSAEEVASLREPFGTLMVELPLRDAGFLLPTWEELEALTDAARERDAVVHFDGARLWESTVHFGRTLPEIAGLADSVYVSFYKSLGGLSGAALAGPREFVEETRVWRHRYGGQIFRQFPQALSALAGLERELPRLPSYVARARMVAGALRSAFADSGVPWARINPEEPHTHQFQVWLPYEADRLTEAGLRQAEETGTVLFRRWSAEGPPGLAVTELEITEPGLSWTESDVHEAVSAFVARI</sequence>
<dbReference type="OrthoDB" id="9774495at2"/>
<dbReference type="Pfam" id="PF01212">
    <property type="entry name" value="Beta_elim_lyase"/>
    <property type="match status" value="1"/>
</dbReference>
<dbReference type="PANTHER" id="PTHR48097">
    <property type="entry name" value="L-THREONINE ALDOLASE-RELATED"/>
    <property type="match status" value="1"/>
</dbReference>
<dbReference type="InterPro" id="IPR015421">
    <property type="entry name" value="PyrdxlP-dep_Trfase_major"/>
</dbReference>
<comment type="cofactor">
    <cofactor evidence="1">
        <name>pyridoxal 5'-phosphate</name>
        <dbReference type="ChEBI" id="CHEBI:597326"/>
    </cofactor>
</comment>
<comment type="caution">
    <text evidence="5">The sequence shown here is derived from an EMBL/GenBank/DDBJ whole genome shotgun (WGS) entry which is preliminary data.</text>
</comment>
<dbReference type="GO" id="GO:0008732">
    <property type="term" value="F:L-allo-threonine aldolase activity"/>
    <property type="evidence" value="ECO:0007669"/>
    <property type="project" value="TreeGrafter"/>
</dbReference>
<dbReference type="RefSeq" id="WP_030389721.1">
    <property type="nucleotide sequence ID" value="NZ_LGUV01000357.1"/>
</dbReference>
<accession>A0A0L8M6C3</accession>
<dbReference type="AlphaFoldDB" id="A0A0L8M6C3"/>
<keyword evidence="3" id="KW-0663">Pyridoxal phosphate</keyword>
<dbReference type="EMBL" id="LGUV01000357">
    <property type="protein sequence ID" value="KOG45933.1"/>
    <property type="molecule type" value="Genomic_DNA"/>
</dbReference>
<dbReference type="InterPro" id="IPR015422">
    <property type="entry name" value="PyrdxlP-dep_Trfase_small"/>
</dbReference>